<keyword evidence="7" id="KW-0479">Metal-binding</keyword>
<evidence type="ECO:0000256" key="3">
    <source>
        <dbReference type="ARBA" id="ARBA00008925"/>
    </source>
</evidence>
<dbReference type="SUPFAM" id="SSF50193">
    <property type="entry name" value="Ribosomal protein L14"/>
    <property type="match status" value="1"/>
</dbReference>
<dbReference type="InterPro" id="IPR000218">
    <property type="entry name" value="Ribosomal_uL14"/>
</dbReference>
<dbReference type="Gene3D" id="3.10.50.40">
    <property type="match status" value="1"/>
</dbReference>
<protein>
    <recommendedName>
        <fullName evidence="17">Large ribosomal subunit protein uL14m</fullName>
        <ecNumber evidence="5">5.2.1.8</ecNumber>
    </recommendedName>
</protein>
<dbReference type="InterPro" id="IPR051370">
    <property type="entry name" value="PPIase_Pin1"/>
</dbReference>
<keyword evidence="6" id="KW-0240">DNA-directed RNA polymerase</keyword>
<organism evidence="21 24">
    <name type="scientific">Verticillium longisporum</name>
    <name type="common">Verticillium dahliae var. longisporum</name>
    <dbReference type="NCBI Taxonomy" id="100787"/>
    <lineage>
        <taxon>Eukaryota</taxon>
        <taxon>Fungi</taxon>
        <taxon>Dikarya</taxon>
        <taxon>Ascomycota</taxon>
        <taxon>Pezizomycotina</taxon>
        <taxon>Sordariomycetes</taxon>
        <taxon>Hypocreomycetidae</taxon>
        <taxon>Glomerellales</taxon>
        <taxon>Plectosphaerellaceae</taxon>
        <taxon>Verticillium</taxon>
    </lineage>
</organism>
<keyword evidence="10" id="KW-0689">Ribosomal protein</keyword>
<dbReference type="Gene3D" id="2.20.25.10">
    <property type="match status" value="1"/>
</dbReference>
<dbReference type="EMBL" id="CVQH01020529">
    <property type="protein sequence ID" value="CRK27790.1"/>
    <property type="molecule type" value="Genomic_DNA"/>
</dbReference>
<feature type="domain" description="PpiC" evidence="20">
    <location>
        <begin position="289"/>
        <end position="400"/>
    </location>
</feature>
<keyword evidence="15" id="KW-0687">Ribonucleoprotein</keyword>
<dbReference type="PROSITE" id="PS00049">
    <property type="entry name" value="RIBOSOMAL_L14"/>
    <property type="match status" value="1"/>
</dbReference>
<dbReference type="FunFam" id="3.10.50.40:FF:000026">
    <property type="entry name" value="Peptidyl-prolyl cis-trans isomerase"/>
    <property type="match status" value="1"/>
</dbReference>
<dbReference type="Pfam" id="PF00397">
    <property type="entry name" value="WW"/>
    <property type="match status" value="1"/>
</dbReference>
<comment type="function">
    <text evidence="16">Component of the mitochondrial ribosome (mitoribosome), a dedicated translation machinery responsible for the synthesis of mitochondrial genome-encoded proteins, including at least some of the essential transmembrane subunits of the mitochondrial respiratory chain. The mitoribosomes are attached to the mitochondrial inner membrane and translation products are cotranslationally integrated into the membrane.</text>
</comment>
<dbReference type="Pfam" id="PF00639">
    <property type="entry name" value="Rotamase"/>
    <property type="match status" value="1"/>
</dbReference>
<dbReference type="Pfam" id="PF00238">
    <property type="entry name" value="Ribosomal_L14"/>
    <property type="match status" value="1"/>
</dbReference>
<keyword evidence="8" id="KW-0863">Zinc-finger</keyword>
<evidence type="ECO:0000256" key="8">
    <source>
        <dbReference type="ARBA" id="ARBA00022771"/>
    </source>
</evidence>
<dbReference type="Gene3D" id="2.40.150.20">
    <property type="entry name" value="Ribosomal protein L14"/>
    <property type="match status" value="1"/>
</dbReference>
<feature type="domain" description="WW" evidence="19">
    <location>
        <begin position="227"/>
        <end position="261"/>
    </location>
</feature>
<dbReference type="GO" id="GO:0006412">
    <property type="term" value="P:translation"/>
    <property type="evidence" value="ECO:0007669"/>
    <property type="project" value="InterPro"/>
</dbReference>
<dbReference type="GO" id="GO:0005829">
    <property type="term" value="C:cytosol"/>
    <property type="evidence" value="ECO:0007669"/>
    <property type="project" value="TreeGrafter"/>
</dbReference>
<dbReference type="GO" id="GO:0003735">
    <property type="term" value="F:structural constituent of ribosome"/>
    <property type="evidence" value="ECO:0007669"/>
    <property type="project" value="InterPro"/>
</dbReference>
<evidence type="ECO:0000256" key="17">
    <source>
        <dbReference type="ARBA" id="ARBA00040118"/>
    </source>
</evidence>
<evidence type="ECO:0000313" key="21">
    <source>
        <dbReference type="EMBL" id="CRK22023.1"/>
    </source>
</evidence>
<dbReference type="EC" id="5.2.1.8" evidence="5"/>
<dbReference type="InterPro" id="IPR000297">
    <property type="entry name" value="PPIase_PpiC"/>
</dbReference>
<evidence type="ECO:0000259" key="20">
    <source>
        <dbReference type="PROSITE" id="PS50198"/>
    </source>
</evidence>
<comment type="similarity">
    <text evidence="3">Belongs to the archaeal RpoM/eukaryotic RPA12/RPB9/RPC11 RNA polymerase family.</text>
</comment>
<evidence type="ECO:0000256" key="5">
    <source>
        <dbReference type="ARBA" id="ARBA00013194"/>
    </source>
</evidence>
<name>A0A0G4LJ43_VERLO</name>
<reference evidence="23 24" key="1">
    <citation type="submission" date="2015-05" db="EMBL/GenBank/DDBJ databases">
        <authorList>
            <person name="Fogelqvist Johan"/>
        </authorList>
    </citation>
    <scope>NUCLEOTIDE SEQUENCE [LARGE SCALE GENOMIC DNA]</scope>
    <source>
        <strain evidence="22">VL1</strain>
        <strain evidence="21">VL2</strain>
    </source>
</reference>
<accession>A0A0G4LJ43</accession>
<dbReference type="Proteomes" id="UP000044602">
    <property type="component" value="Unassembled WGS sequence"/>
</dbReference>
<evidence type="ECO:0000256" key="9">
    <source>
        <dbReference type="ARBA" id="ARBA00022833"/>
    </source>
</evidence>
<dbReference type="InterPro" id="IPR036853">
    <property type="entry name" value="Ribosomal_uL14_sf"/>
</dbReference>
<dbReference type="HAMAP" id="MF_01367">
    <property type="entry name" value="Ribosomal_uL14"/>
    <property type="match status" value="1"/>
</dbReference>
<dbReference type="InterPro" id="IPR001529">
    <property type="entry name" value="Zn_ribbon_RPB9"/>
</dbReference>
<dbReference type="Pfam" id="PF02150">
    <property type="entry name" value="Zn_ribbon_RPB9"/>
    <property type="match status" value="1"/>
</dbReference>
<comment type="subcellular location">
    <subcellularLocation>
        <location evidence="2">Nucleus</location>
        <location evidence="2">Nucleolus</location>
    </subcellularLocation>
</comment>
<dbReference type="FunFam" id="2.40.150.20:FF:000005">
    <property type="entry name" value="50S ribosomal protein L14"/>
    <property type="match status" value="1"/>
</dbReference>
<evidence type="ECO:0000259" key="19">
    <source>
        <dbReference type="PROSITE" id="PS50020"/>
    </source>
</evidence>
<evidence type="ECO:0000256" key="12">
    <source>
        <dbReference type="ARBA" id="ARBA00023163"/>
    </source>
</evidence>
<dbReference type="EMBL" id="CVQI01012558">
    <property type="protein sequence ID" value="CRK22023.1"/>
    <property type="molecule type" value="Genomic_DNA"/>
</dbReference>
<dbReference type="FunFam" id="2.20.70.10:FF:000066">
    <property type="entry name" value="Peptidyl-prolyl cis-trans isomerase"/>
    <property type="match status" value="1"/>
</dbReference>
<dbReference type="PROSITE" id="PS50020">
    <property type="entry name" value="WW_DOMAIN_2"/>
    <property type="match status" value="1"/>
</dbReference>
<keyword evidence="13 18" id="KW-0413">Isomerase</keyword>
<evidence type="ECO:0000256" key="2">
    <source>
        <dbReference type="ARBA" id="ARBA00004604"/>
    </source>
</evidence>
<dbReference type="SUPFAM" id="SSF57783">
    <property type="entry name" value="Zinc beta-ribbon"/>
    <property type="match status" value="1"/>
</dbReference>
<dbReference type="SMART" id="SM01374">
    <property type="entry name" value="Ribosomal_L14"/>
    <property type="match status" value="1"/>
</dbReference>
<keyword evidence="11 18" id="KW-0697">Rotamase</keyword>
<dbReference type="InterPro" id="IPR005745">
    <property type="entry name" value="Ribosomal_uL14_bac-type"/>
</dbReference>
<evidence type="ECO:0000256" key="4">
    <source>
        <dbReference type="ARBA" id="ARBA00010745"/>
    </source>
</evidence>
<evidence type="ECO:0000256" key="13">
    <source>
        <dbReference type="ARBA" id="ARBA00023235"/>
    </source>
</evidence>
<dbReference type="STRING" id="100787.A0A0G4LJ43"/>
<keyword evidence="23" id="KW-1185">Reference proteome</keyword>
<dbReference type="GO" id="GO:0006351">
    <property type="term" value="P:DNA-templated transcription"/>
    <property type="evidence" value="ECO:0007669"/>
    <property type="project" value="InterPro"/>
</dbReference>
<keyword evidence="14" id="KW-0539">Nucleus</keyword>
<dbReference type="GO" id="GO:0003755">
    <property type="term" value="F:peptidyl-prolyl cis-trans isomerase activity"/>
    <property type="evidence" value="ECO:0007669"/>
    <property type="project" value="UniProtKB-KW"/>
</dbReference>
<keyword evidence="12" id="KW-0804">Transcription</keyword>
<dbReference type="GO" id="GO:0015934">
    <property type="term" value="C:large ribosomal subunit"/>
    <property type="evidence" value="ECO:0007669"/>
    <property type="project" value="InterPro"/>
</dbReference>
<dbReference type="SUPFAM" id="SSF51045">
    <property type="entry name" value="WW domain"/>
    <property type="match status" value="1"/>
</dbReference>
<dbReference type="CDD" id="cd00337">
    <property type="entry name" value="Ribosomal_uL14"/>
    <property type="match status" value="1"/>
</dbReference>
<evidence type="ECO:0000256" key="10">
    <source>
        <dbReference type="ARBA" id="ARBA00022980"/>
    </source>
</evidence>
<dbReference type="Proteomes" id="UP000045706">
    <property type="component" value="Unassembled WGS sequence"/>
</dbReference>
<dbReference type="FunFam" id="2.20.25.10:FF:000008">
    <property type="entry name" value="DNA-directed RNA polymerase II subunit RPB9"/>
    <property type="match status" value="1"/>
</dbReference>
<dbReference type="InterPro" id="IPR019972">
    <property type="entry name" value="Ribosomal_uL14_CS"/>
</dbReference>
<proteinExistence type="inferred from homology"/>
<dbReference type="PANTHER" id="PTHR10657">
    <property type="entry name" value="PEPTIDYL-PROLYL CIS-TRANS ISOMERASE"/>
    <property type="match status" value="1"/>
</dbReference>
<evidence type="ECO:0000256" key="15">
    <source>
        <dbReference type="ARBA" id="ARBA00023274"/>
    </source>
</evidence>
<dbReference type="PROSITE" id="PS50198">
    <property type="entry name" value="PPIC_PPIASE_2"/>
    <property type="match status" value="1"/>
</dbReference>
<evidence type="ECO:0000256" key="11">
    <source>
        <dbReference type="ARBA" id="ARBA00023110"/>
    </source>
</evidence>
<dbReference type="InterPro" id="IPR036020">
    <property type="entry name" value="WW_dom_sf"/>
</dbReference>
<evidence type="ECO:0000256" key="7">
    <source>
        <dbReference type="ARBA" id="ARBA00022723"/>
    </source>
</evidence>
<evidence type="ECO:0000256" key="1">
    <source>
        <dbReference type="ARBA" id="ARBA00000971"/>
    </source>
</evidence>
<dbReference type="GO" id="GO:0005665">
    <property type="term" value="C:RNA polymerase II, core complex"/>
    <property type="evidence" value="ECO:0007669"/>
    <property type="project" value="UniProtKB-ARBA"/>
</dbReference>
<dbReference type="InterPro" id="IPR046357">
    <property type="entry name" value="PPIase_dom_sf"/>
</dbReference>
<dbReference type="InterPro" id="IPR001202">
    <property type="entry name" value="WW_dom"/>
</dbReference>
<comment type="catalytic activity">
    <reaction evidence="1">
        <text>[protein]-peptidylproline (omega=180) = [protein]-peptidylproline (omega=0)</text>
        <dbReference type="Rhea" id="RHEA:16237"/>
        <dbReference type="Rhea" id="RHEA-COMP:10747"/>
        <dbReference type="Rhea" id="RHEA-COMP:10748"/>
        <dbReference type="ChEBI" id="CHEBI:83833"/>
        <dbReference type="ChEBI" id="CHEBI:83834"/>
        <dbReference type="EC" id="5.2.1.8"/>
    </reaction>
</comment>
<dbReference type="SMART" id="SM00661">
    <property type="entry name" value="RPOL9"/>
    <property type="match status" value="1"/>
</dbReference>
<evidence type="ECO:0000256" key="6">
    <source>
        <dbReference type="ARBA" id="ARBA00022478"/>
    </source>
</evidence>
<evidence type="ECO:0000313" key="24">
    <source>
        <dbReference type="Proteomes" id="UP000045706"/>
    </source>
</evidence>
<dbReference type="Gene3D" id="2.20.70.10">
    <property type="match status" value="1"/>
</dbReference>
<comment type="similarity">
    <text evidence="4">Belongs to the universal ribosomal protein uL14 family.</text>
</comment>
<evidence type="ECO:0000313" key="23">
    <source>
        <dbReference type="Proteomes" id="UP000044602"/>
    </source>
</evidence>
<dbReference type="SUPFAM" id="SSF54534">
    <property type="entry name" value="FKBP-like"/>
    <property type="match status" value="1"/>
</dbReference>
<dbReference type="SMART" id="SM00456">
    <property type="entry name" value="WW"/>
    <property type="match status" value="1"/>
</dbReference>
<evidence type="ECO:0000256" key="14">
    <source>
        <dbReference type="ARBA" id="ARBA00023242"/>
    </source>
</evidence>
<dbReference type="CDD" id="cd00201">
    <property type="entry name" value="WW"/>
    <property type="match status" value="1"/>
</dbReference>
<dbReference type="GO" id="GO:0060261">
    <property type="term" value="P:positive regulation of transcription initiation by RNA polymerase II"/>
    <property type="evidence" value="ECO:0007669"/>
    <property type="project" value="UniProtKB-ARBA"/>
</dbReference>
<evidence type="ECO:0000313" key="22">
    <source>
        <dbReference type="EMBL" id="CRK27790.1"/>
    </source>
</evidence>
<dbReference type="PANTHER" id="PTHR10657:SF4">
    <property type="entry name" value="PEPTIDYL-PROLYL CIS-TRANS ISOMERASE-RELATED"/>
    <property type="match status" value="1"/>
</dbReference>
<dbReference type="GO" id="GO:0005730">
    <property type="term" value="C:nucleolus"/>
    <property type="evidence" value="ECO:0007669"/>
    <property type="project" value="UniProtKB-SubCell"/>
</dbReference>
<dbReference type="GO" id="GO:0008270">
    <property type="term" value="F:zinc ion binding"/>
    <property type="evidence" value="ECO:0007669"/>
    <property type="project" value="UniProtKB-KW"/>
</dbReference>
<gene>
    <name evidence="22" type="ORF">BN1708_004452</name>
    <name evidence="21" type="ORF">BN1723_012540</name>
</gene>
<dbReference type="PROSITE" id="PS01159">
    <property type="entry name" value="WW_DOMAIN_1"/>
    <property type="match status" value="1"/>
</dbReference>
<evidence type="ECO:0000256" key="16">
    <source>
        <dbReference type="ARBA" id="ARBA00037226"/>
    </source>
</evidence>
<dbReference type="AlphaFoldDB" id="A0A0G4LJ43"/>
<dbReference type="NCBIfam" id="TIGR01067">
    <property type="entry name" value="rplN_bact"/>
    <property type="match status" value="1"/>
</dbReference>
<keyword evidence="9" id="KW-0862">Zinc</keyword>
<evidence type="ECO:0000256" key="18">
    <source>
        <dbReference type="PROSITE-ProRule" id="PRU00278"/>
    </source>
</evidence>
<sequence length="400" mass="44057">MIQLKTMLNCIDNSGAALVECAMVIGRKGAARIGDRIVVVVQKHRGTDNAGSSSANKVKRGDMRHAIVVRTKAKSQRRDGSVVRFDDNACVLINKAGDPVGTRINGVVGAELRRKQWSKILPLLRISPIDRSALVLVIVMSSPKSATDEDTRGKPVEQITFRFCSECSNMLYPKQDDNSHRLQFTCRTCHYTEEAQSSCVFRNVMNNAAGETAGVTQDVGSDPTADAGLPPNWEVRHSNSKNLPYYFNTTDKVSRWEPPPGTDTEKLKHYMATHHSASTSRPADGPVPDGKIRAAHLLVKHEGSRRPSSWRQEKIDRTKEDAYSIIRGYEEKIKSGQSSLGDLAVTESDCSSARKRGDLGYFGQGDMQREFEEAAFALKVGEVSGIVETASGLHIIERLE</sequence>